<sequence>AYNLVLIGLVTSVISIYYYIRVVKMMVVKEPQEMSDVIKNYPPPRWDLPGMRPLQVSLVIAVIATSLAGVLSNPLFTLANDSVVKTPLLQAAQDTSSTVAVTLPATSDSSF</sequence>
<dbReference type="EMBL" id="JADEXP010000532">
    <property type="protein sequence ID" value="MBE9070781.1"/>
    <property type="molecule type" value="Genomic_DNA"/>
</dbReference>
<organism evidence="6 7">
    <name type="scientific">Leptolyngbya cf. ectocarpi LEGE 11479</name>
    <dbReference type="NCBI Taxonomy" id="1828722"/>
    <lineage>
        <taxon>Bacteria</taxon>
        <taxon>Bacillati</taxon>
        <taxon>Cyanobacteriota</taxon>
        <taxon>Cyanophyceae</taxon>
        <taxon>Leptolyngbyales</taxon>
        <taxon>Leptolyngbyaceae</taxon>
        <taxon>Leptolyngbya group</taxon>
        <taxon>Leptolyngbya</taxon>
    </lineage>
</organism>
<evidence type="ECO:0000313" key="6">
    <source>
        <dbReference type="EMBL" id="MBE9070781.1"/>
    </source>
</evidence>
<evidence type="ECO:0000256" key="1">
    <source>
        <dbReference type="ARBA" id="ARBA00004141"/>
    </source>
</evidence>
<gene>
    <name evidence="6" type="ORF">IQ260_29520</name>
</gene>
<evidence type="ECO:0000256" key="4">
    <source>
        <dbReference type="ARBA" id="ARBA00023136"/>
    </source>
</evidence>
<evidence type="ECO:0000313" key="7">
    <source>
        <dbReference type="Proteomes" id="UP000615026"/>
    </source>
</evidence>
<evidence type="ECO:0000256" key="3">
    <source>
        <dbReference type="ARBA" id="ARBA00022989"/>
    </source>
</evidence>
<keyword evidence="3 5" id="KW-1133">Transmembrane helix</keyword>
<keyword evidence="2 5" id="KW-0812">Transmembrane</keyword>
<feature type="transmembrane region" description="Helical" evidence="5">
    <location>
        <begin position="6"/>
        <end position="23"/>
    </location>
</feature>
<dbReference type="GO" id="GO:0016020">
    <property type="term" value="C:membrane"/>
    <property type="evidence" value="ECO:0007669"/>
    <property type="project" value="UniProtKB-SubCell"/>
</dbReference>
<evidence type="ECO:0000256" key="2">
    <source>
        <dbReference type="ARBA" id="ARBA00022692"/>
    </source>
</evidence>
<name>A0A929A0J0_LEPEC</name>
<reference evidence="6" key="1">
    <citation type="submission" date="2020-10" db="EMBL/GenBank/DDBJ databases">
        <authorList>
            <person name="Castelo-Branco R."/>
            <person name="Eusebio N."/>
            <person name="Adriana R."/>
            <person name="Vieira A."/>
            <person name="Brugerolle De Fraissinette N."/>
            <person name="Rezende De Castro R."/>
            <person name="Schneider M.P."/>
            <person name="Vasconcelos V."/>
            <person name="Leao P.N."/>
        </authorList>
    </citation>
    <scope>NUCLEOTIDE SEQUENCE</scope>
    <source>
        <strain evidence="6">LEGE 11479</strain>
    </source>
</reference>
<evidence type="ECO:0000256" key="5">
    <source>
        <dbReference type="SAM" id="Phobius"/>
    </source>
</evidence>
<feature type="transmembrane region" description="Helical" evidence="5">
    <location>
        <begin position="54"/>
        <end position="76"/>
    </location>
</feature>
<keyword evidence="7" id="KW-1185">Reference proteome</keyword>
<protein>
    <submittedName>
        <fullName evidence="6">NAD(P)H-quinone oxidoreductase subunit 2</fullName>
    </submittedName>
</protein>
<dbReference type="AlphaFoldDB" id="A0A929A0J0"/>
<dbReference type="PANTHER" id="PTHR22773">
    <property type="entry name" value="NADH DEHYDROGENASE"/>
    <property type="match status" value="1"/>
</dbReference>
<feature type="non-terminal residue" evidence="6">
    <location>
        <position position="1"/>
    </location>
</feature>
<accession>A0A929A0J0</accession>
<dbReference type="Proteomes" id="UP000615026">
    <property type="component" value="Unassembled WGS sequence"/>
</dbReference>
<proteinExistence type="predicted"/>
<comment type="caution">
    <text evidence="6">The sequence shown here is derived from an EMBL/GenBank/DDBJ whole genome shotgun (WGS) entry which is preliminary data.</text>
</comment>
<keyword evidence="4 5" id="KW-0472">Membrane</keyword>
<comment type="subcellular location">
    <subcellularLocation>
        <location evidence="1">Membrane</location>
        <topology evidence="1">Multi-pass membrane protein</topology>
    </subcellularLocation>
</comment>